<dbReference type="RefSeq" id="WP_160745238.1">
    <property type="nucleotide sequence ID" value="NZ_WTYK01000001.1"/>
</dbReference>
<feature type="transmembrane region" description="Helical" evidence="1">
    <location>
        <begin position="67"/>
        <end position="97"/>
    </location>
</feature>
<accession>A0A6I4UN84</accession>
<dbReference type="EMBL" id="WTYK01000001">
    <property type="protein sequence ID" value="MXP40401.1"/>
    <property type="molecule type" value="Genomic_DNA"/>
</dbReference>
<feature type="transmembrane region" description="Helical" evidence="1">
    <location>
        <begin position="149"/>
        <end position="166"/>
    </location>
</feature>
<keyword evidence="3" id="KW-1185">Reference proteome</keyword>
<comment type="caution">
    <text evidence="2">The sequence shown here is derived from an EMBL/GenBank/DDBJ whole genome shotgun (WGS) entry which is preliminary data.</text>
</comment>
<evidence type="ECO:0000313" key="3">
    <source>
        <dbReference type="Proteomes" id="UP000469159"/>
    </source>
</evidence>
<dbReference type="Pfam" id="PF09948">
    <property type="entry name" value="PpoB2"/>
    <property type="match status" value="1"/>
</dbReference>
<name>A0A6I4UN84_9SPHN</name>
<sequence>MTRPLDAVLNRQRAITAIALAVLTALAWAWLLMGAGMGMEARADLQLFPRGADGMAMEMGAPAGWSAAKILLAFSMWWVMMVGMMLPAAAPVILLYARVTAGDAEAQPATGSFLAGYLAVWGLFSLLAAGSQAALEGIGVLEPMTMGSSARWFSAAVLIAAGLYQLSPLKDACLSRCRNPAVFLSRHYRTGRSGAFRLGLLHGAYCVGCCWLLMALLFVGGVMNLAWIALLTLLVAAEKLLPGGRRVAFAAGLVFVAWGTAVALA</sequence>
<dbReference type="AlphaFoldDB" id="A0A6I4UN84"/>
<dbReference type="InterPro" id="IPR018688">
    <property type="entry name" value="PpoB2-like"/>
</dbReference>
<feature type="transmembrane region" description="Helical" evidence="1">
    <location>
        <begin position="248"/>
        <end position="264"/>
    </location>
</feature>
<evidence type="ECO:0000313" key="2">
    <source>
        <dbReference type="EMBL" id="MXP40401.1"/>
    </source>
</evidence>
<protein>
    <submittedName>
        <fullName evidence="2">DUF2182 domain-containing protein</fullName>
    </submittedName>
</protein>
<keyword evidence="1" id="KW-1133">Transmembrane helix</keyword>
<dbReference type="Proteomes" id="UP000469159">
    <property type="component" value="Unassembled WGS sequence"/>
</dbReference>
<gene>
    <name evidence="2" type="ORF">GRI75_01915</name>
</gene>
<dbReference type="OrthoDB" id="164118at2"/>
<evidence type="ECO:0000256" key="1">
    <source>
        <dbReference type="SAM" id="Phobius"/>
    </source>
</evidence>
<proteinExistence type="predicted"/>
<reference evidence="2 3" key="1">
    <citation type="submission" date="2019-12" db="EMBL/GenBank/DDBJ databases">
        <title>Genomic-based taxomic classification of the family Erythrobacteraceae.</title>
        <authorList>
            <person name="Xu L."/>
        </authorList>
    </citation>
    <scope>NUCLEOTIDE SEQUENCE [LARGE SCALE GENOMIC DNA]</scope>
    <source>
        <strain evidence="2 3">MCCC 1K02066</strain>
    </source>
</reference>
<keyword evidence="1" id="KW-0812">Transmembrane</keyword>
<feature type="transmembrane region" description="Helical" evidence="1">
    <location>
        <begin position="109"/>
        <end position="129"/>
    </location>
</feature>
<organism evidence="2 3">
    <name type="scientific">Croceibacterium soli</name>
    <dbReference type="NCBI Taxonomy" id="1739690"/>
    <lineage>
        <taxon>Bacteria</taxon>
        <taxon>Pseudomonadati</taxon>
        <taxon>Pseudomonadota</taxon>
        <taxon>Alphaproteobacteria</taxon>
        <taxon>Sphingomonadales</taxon>
        <taxon>Erythrobacteraceae</taxon>
        <taxon>Croceibacterium</taxon>
    </lineage>
</organism>
<feature type="transmembrane region" description="Helical" evidence="1">
    <location>
        <begin position="225"/>
        <end position="241"/>
    </location>
</feature>
<keyword evidence="1" id="KW-0472">Membrane</keyword>